<dbReference type="AlphaFoldDB" id="A0AA88QL00"/>
<sequence>MSNNTTMKYACEQFNGKTNFGIWQSTVKDILVQQGLLKPLLGNKPESMDQDDWEELQAKAVSTIRSENKNGHGRGRGRSRSRNSGHGKDRSKSRGMQNKSSIECWYCKEIGHIARKCPERKDKKNRKKHVNNANVAKEDDKSSDGDLYLVSLVEQQEGNLLSIRDNRFSMEWFLDSACSFHMCPHKEWFDCLTPCNDGTVLMGNDAVCEVMGIGTIKIKMFDEIVRTLDDVRYIPDLKKNLIFLGTLDSIDCSISIKGGVMKGQKTGNLYKLMGKTVIGGASVSTHAGSSNDNSELWHKRLGHLSEGELHEQRTKSTNESTDGSTDGQSLEDPEEHPSDSWNLVRDRESRTKKPTQRIGVFRGAFFRGAFFKVANVRALEVVAKSLNNLIEETLPGWQDKFLSYKDLKKQLKLIFPKDGVDSRPTKRPRFSGGGGGGEGGASAGEEEEEVAVTKEVIDFVKLCEAEIEKFNVFFVDKEEGYMIRLEVLRDRVAEINGSSEELLKVGREAVDFHGEMVLLENYSALNYTGLVKILKKYDKLSGALIRLPFIQKVLQEPFFKTDVLNQLVKECEAVLDRLFSMNERSAPSASSNGTEACETRTETENRGRLNKLIVPEELAEIENLESSYVKLTLSALRVLKEIRSGSSTISAFSLPPMHGNELQEVWKKAPAVEQEAK</sequence>
<dbReference type="GO" id="GO:0003676">
    <property type="term" value="F:nucleic acid binding"/>
    <property type="evidence" value="ECO:0007669"/>
    <property type="project" value="InterPro"/>
</dbReference>
<dbReference type="CDD" id="cd14481">
    <property type="entry name" value="SPX_AtSPX1_like"/>
    <property type="match status" value="1"/>
</dbReference>
<dbReference type="SUPFAM" id="SSF57756">
    <property type="entry name" value="Retrovirus zinc finger-like domains"/>
    <property type="match status" value="1"/>
</dbReference>
<evidence type="ECO:0000313" key="6">
    <source>
        <dbReference type="Proteomes" id="UP001187471"/>
    </source>
</evidence>
<dbReference type="InterPro" id="IPR004331">
    <property type="entry name" value="SPX_dom"/>
</dbReference>
<keyword evidence="1" id="KW-0863">Zinc-finger</keyword>
<evidence type="ECO:0000259" key="4">
    <source>
        <dbReference type="PROSITE" id="PS51382"/>
    </source>
</evidence>
<gene>
    <name evidence="5" type="ORF">RJ640_021132</name>
</gene>
<feature type="region of interest" description="Disordered" evidence="2">
    <location>
        <begin position="63"/>
        <end position="97"/>
    </location>
</feature>
<dbReference type="SMART" id="SM00343">
    <property type="entry name" value="ZnF_C2HC"/>
    <property type="match status" value="1"/>
</dbReference>
<reference evidence="5" key="1">
    <citation type="submission" date="2022-12" db="EMBL/GenBank/DDBJ databases">
        <title>Draft genome assemblies for two species of Escallonia (Escalloniales).</title>
        <authorList>
            <person name="Chanderbali A."/>
            <person name="Dervinis C."/>
            <person name="Anghel I."/>
            <person name="Soltis D."/>
            <person name="Soltis P."/>
            <person name="Zapata F."/>
        </authorList>
    </citation>
    <scope>NUCLEOTIDE SEQUENCE</scope>
    <source>
        <strain evidence="5">UCBG92.1500</strain>
        <tissue evidence="5">Leaf</tissue>
    </source>
</reference>
<feature type="region of interest" description="Disordered" evidence="2">
    <location>
        <begin position="118"/>
        <end position="142"/>
    </location>
</feature>
<dbReference type="Gene3D" id="4.10.60.10">
    <property type="entry name" value="Zinc finger, CCHC-type"/>
    <property type="match status" value="1"/>
</dbReference>
<dbReference type="Proteomes" id="UP001187471">
    <property type="component" value="Unassembled WGS sequence"/>
</dbReference>
<dbReference type="PANTHER" id="PTHR45978:SF3">
    <property type="entry name" value="SPX DOMAIN-CONTAINING PROTEIN 1-LIKE"/>
    <property type="match status" value="1"/>
</dbReference>
<dbReference type="PANTHER" id="PTHR45978">
    <property type="entry name" value="SPX DOMAIN-CONTAINING PROTEIN 3"/>
    <property type="match status" value="1"/>
</dbReference>
<evidence type="ECO:0000256" key="2">
    <source>
        <dbReference type="SAM" id="MobiDB-lite"/>
    </source>
</evidence>
<protein>
    <submittedName>
        <fullName evidence="5">Uncharacterized protein</fullName>
    </submittedName>
</protein>
<dbReference type="InterPro" id="IPR036875">
    <property type="entry name" value="Znf_CCHC_sf"/>
</dbReference>
<feature type="domain" description="CCHC-type" evidence="3">
    <location>
        <begin position="104"/>
        <end position="119"/>
    </location>
</feature>
<dbReference type="Pfam" id="PF03105">
    <property type="entry name" value="SPX"/>
    <property type="match status" value="1"/>
</dbReference>
<comment type="caution">
    <text evidence="5">The sequence shown here is derived from an EMBL/GenBank/DDBJ whole genome shotgun (WGS) entry which is preliminary data.</text>
</comment>
<dbReference type="InterPro" id="IPR031142">
    <property type="entry name" value="SPX_prot"/>
</dbReference>
<dbReference type="Pfam" id="PF00098">
    <property type="entry name" value="zf-CCHC"/>
    <property type="match status" value="1"/>
</dbReference>
<feature type="compositionally biased region" description="Basic residues" evidence="2">
    <location>
        <begin position="71"/>
        <end position="85"/>
    </location>
</feature>
<accession>A0AA88QL00</accession>
<evidence type="ECO:0000259" key="3">
    <source>
        <dbReference type="PROSITE" id="PS50158"/>
    </source>
</evidence>
<dbReference type="GO" id="GO:0008270">
    <property type="term" value="F:zinc ion binding"/>
    <property type="evidence" value="ECO:0007669"/>
    <property type="project" value="UniProtKB-KW"/>
</dbReference>
<dbReference type="InterPro" id="IPR054722">
    <property type="entry name" value="PolX-like_BBD"/>
</dbReference>
<dbReference type="GO" id="GO:0016036">
    <property type="term" value="P:cellular response to phosphate starvation"/>
    <property type="evidence" value="ECO:0007669"/>
    <property type="project" value="InterPro"/>
</dbReference>
<organism evidence="5 6">
    <name type="scientific">Escallonia rubra</name>
    <dbReference type="NCBI Taxonomy" id="112253"/>
    <lineage>
        <taxon>Eukaryota</taxon>
        <taxon>Viridiplantae</taxon>
        <taxon>Streptophyta</taxon>
        <taxon>Embryophyta</taxon>
        <taxon>Tracheophyta</taxon>
        <taxon>Spermatophyta</taxon>
        <taxon>Magnoliopsida</taxon>
        <taxon>eudicotyledons</taxon>
        <taxon>Gunneridae</taxon>
        <taxon>Pentapetalae</taxon>
        <taxon>asterids</taxon>
        <taxon>campanulids</taxon>
        <taxon>Escalloniales</taxon>
        <taxon>Escalloniaceae</taxon>
        <taxon>Escallonia</taxon>
    </lineage>
</organism>
<keyword evidence="1" id="KW-0479">Metal-binding</keyword>
<keyword evidence="1" id="KW-0862">Zinc</keyword>
<dbReference type="PROSITE" id="PS51382">
    <property type="entry name" value="SPX"/>
    <property type="match status" value="1"/>
</dbReference>
<feature type="compositionally biased region" description="Polar residues" evidence="2">
    <location>
        <begin position="317"/>
        <end position="328"/>
    </location>
</feature>
<proteinExistence type="predicted"/>
<feature type="region of interest" description="Disordered" evidence="2">
    <location>
        <begin position="307"/>
        <end position="354"/>
    </location>
</feature>
<evidence type="ECO:0000313" key="5">
    <source>
        <dbReference type="EMBL" id="KAK2971853.1"/>
    </source>
</evidence>
<feature type="domain" description="SPX" evidence="4">
    <location>
        <begin position="380"/>
        <end position="551"/>
    </location>
</feature>
<dbReference type="InterPro" id="IPR001878">
    <property type="entry name" value="Znf_CCHC"/>
</dbReference>
<feature type="compositionally biased region" description="Gly residues" evidence="2">
    <location>
        <begin position="431"/>
        <end position="442"/>
    </location>
</feature>
<evidence type="ECO:0000256" key="1">
    <source>
        <dbReference type="PROSITE-ProRule" id="PRU00047"/>
    </source>
</evidence>
<name>A0AA88QL00_9ASTE</name>
<keyword evidence="6" id="KW-1185">Reference proteome</keyword>
<dbReference type="EMBL" id="JAVXUO010002550">
    <property type="protein sequence ID" value="KAK2971853.1"/>
    <property type="molecule type" value="Genomic_DNA"/>
</dbReference>
<feature type="compositionally biased region" description="Basic and acidic residues" evidence="2">
    <location>
        <begin position="307"/>
        <end position="316"/>
    </location>
</feature>
<feature type="region of interest" description="Disordered" evidence="2">
    <location>
        <begin position="418"/>
        <end position="447"/>
    </location>
</feature>
<dbReference type="Pfam" id="PF22936">
    <property type="entry name" value="Pol_BBD"/>
    <property type="match status" value="1"/>
</dbReference>
<dbReference type="PROSITE" id="PS50158">
    <property type="entry name" value="ZF_CCHC"/>
    <property type="match status" value="1"/>
</dbReference>